<proteinExistence type="inferred from homology"/>
<keyword evidence="3" id="KW-0520">NAD</keyword>
<reference evidence="7 8" key="1">
    <citation type="submission" date="2017-10" db="EMBL/GenBank/DDBJ databases">
        <title>Genomics of the genus Arcobacter.</title>
        <authorList>
            <person name="Perez-Cataluna A."/>
            <person name="Figueras M.J."/>
        </authorList>
    </citation>
    <scope>NUCLEOTIDE SEQUENCE [LARGE SCALE GENOMIC DNA]</scope>
    <source>
        <strain evidence="7 8">CECT 8987</strain>
    </source>
</reference>
<dbReference type="AlphaFoldDB" id="A0A4Q0XU94"/>
<evidence type="ECO:0000259" key="6">
    <source>
        <dbReference type="Pfam" id="PF02826"/>
    </source>
</evidence>
<dbReference type="SUPFAM" id="SSF51735">
    <property type="entry name" value="NAD(P)-binding Rossmann-fold domains"/>
    <property type="match status" value="1"/>
</dbReference>
<feature type="domain" description="D-isomer specific 2-hydroxyacid dehydrogenase NAD-binding" evidence="6">
    <location>
        <begin position="105"/>
        <end position="285"/>
    </location>
</feature>
<dbReference type="Pfam" id="PF00389">
    <property type="entry name" value="2-Hacid_dh"/>
    <property type="match status" value="1"/>
</dbReference>
<protein>
    <submittedName>
        <fullName evidence="7">Hydroxyacid dehydrogenase</fullName>
        <ecNumber evidence="7">1.1.1.272</ecNumber>
    </submittedName>
</protein>
<dbReference type="RefSeq" id="WP_128995854.1">
    <property type="nucleotide sequence ID" value="NZ_PDKN01000003.1"/>
</dbReference>
<dbReference type="PANTHER" id="PTHR43761:SF1">
    <property type="entry name" value="D-ISOMER SPECIFIC 2-HYDROXYACID DEHYDROGENASE CATALYTIC DOMAIN-CONTAINING PROTEIN-RELATED"/>
    <property type="match status" value="1"/>
</dbReference>
<dbReference type="PROSITE" id="PS00671">
    <property type="entry name" value="D_2_HYDROXYACID_DH_3"/>
    <property type="match status" value="1"/>
</dbReference>
<dbReference type="InterPro" id="IPR029753">
    <property type="entry name" value="D-isomer_DH_CS"/>
</dbReference>
<dbReference type="EMBL" id="PDKN01000003">
    <property type="protein sequence ID" value="RXJ57991.1"/>
    <property type="molecule type" value="Genomic_DNA"/>
</dbReference>
<feature type="domain" description="D-isomer specific 2-hydroxyacid dehydrogenase catalytic" evidence="5">
    <location>
        <begin position="17"/>
        <end position="308"/>
    </location>
</feature>
<dbReference type="NCBIfam" id="NF006263">
    <property type="entry name" value="PRK08410.1"/>
    <property type="match status" value="1"/>
</dbReference>
<dbReference type="Proteomes" id="UP000290657">
    <property type="component" value="Unassembled WGS sequence"/>
</dbReference>
<dbReference type="EC" id="1.1.1.272" evidence="7"/>
<dbReference type="PROSITE" id="PS00670">
    <property type="entry name" value="D_2_HYDROXYACID_DH_2"/>
    <property type="match status" value="1"/>
</dbReference>
<evidence type="ECO:0000256" key="1">
    <source>
        <dbReference type="ARBA" id="ARBA00005854"/>
    </source>
</evidence>
<evidence type="ECO:0000256" key="2">
    <source>
        <dbReference type="ARBA" id="ARBA00023002"/>
    </source>
</evidence>
<keyword evidence="2 4" id="KW-0560">Oxidoreductase</keyword>
<keyword evidence="8" id="KW-1185">Reference proteome</keyword>
<sequence length="311" mass="34750">MKIVFLDRSTLGEDIPLSFFNDLGEVVSYDITQPEQTINRLQDADVVVTNKVVINKEVMDKTSLKLICVSATGTNNIDMQYAQDKGIMVKNVAGYSTHSVAQVTLSLVLDFVQHLNYYKKYVNNQQWQISPIFTHIGQPFHEINNKKWGIIGLGTIGTQVATIAQAMGAKVCYYSTSGTNHNKEIPSCSLEELLSSCDIITIHAPLNDATLNLLNKENLPFLKEKSIVINVGRGGIINEEDLAQFIDTKEVYFGLDVVSREPIEANNPLLTIQHKERLTITPHVAWSSIEAREALVKMVYNNIAEFKKAHV</sequence>
<dbReference type="SUPFAM" id="SSF52283">
    <property type="entry name" value="Formate/glycerate dehydrogenase catalytic domain-like"/>
    <property type="match status" value="1"/>
</dbReference>
<dbReference type="Gene3D" id="3.40.50.720">
    <property type="entry name" value="NAD(P)-binding Rossmann-like Domain"/>
    <property type="match status" value="2"/>
</dbReference>
<gene>
    <name evidence="7" type="ORF">CRV04_05655</name>
</gene>
<evidence type="ECO:0000313" key="8">
    <source>
        <dbReference type="Proteomes" id="UP000290657"/>
    </source>
</evidence>
<dbReference type="GO" id="GO:0051287">
    <property type="term" value="F:NAD binding"/>
    <property type="evidence" value="ECO:0007669"/>
    <property type="project" value="InterPro"/>
</dbReference>
<evidence type="ECO:0000256" key="4">
    <source>
        <dbReference type="RuleBase" id="RU003719"/>
    </source>
</evidence>
<dbReference type="InterPro" id="IPR036291">
    <property type="entry name" value="NAD(P)-bd_dom_sf"/>
</dbReference>
<comment type="caution">
    <text evidence="7">The sequence shown here is derived from an EMBL/GenBank/DDBJ whole genome shotgun (WGS) entry which is preliminary data.</text>
</comment>
<dbReference type="OrthoDB" id="9805416at2"/>
<dbReference type="InterPro" id="IPR006139">
    <property type="entry name" value="D-isomer_2_OHA_DH_cat_dom"/>
</dbReference>
<organism evidence="7 8">
    <name type="scientific">Candidatus Marinarcus aquaticus</name>
    <dbReference type="NCBI Taxonomy" id="2044504"/>
    <lineage>
        <taxon>Bacteria</taxon>
        <taxon>Pseudomonadati</taxon>
        <taxon>Campylobacterota</taxon>
        <taxon>Epsilonproteobacteria</taxon>
        <taxon>Campylobacterales</taxon>
        <taxon>Arcobacteraceae</taxon>
        <taxon>Candidatus Marinarcus</taxon>
    </lineage>
</organism>
<evidence type="ECO:0000256" key="3">
    <source>
        <dbReference type="ARBA" id="ARBA00023027"/>
    </source>
</evidence>
<evidence type="ECO:0000259" key="5">
    <source>
        <dbReference type="Pfam" id="PF00389"/>
    </source>
</evidence>
<dbReference type="GO" id="GO:0050578">
    <property type="term" value="F:(2R)-2-hydroxyacid dehydrogenase (NADP+) activity"/>
    <property type="evidence" value="ECO:0007669"/>
    <property type="project" value="UniProtKB-EC"/>
</dbReference>
<name>A0A4Q0XU94_9BACT</name>
<dbReference type="PANTHER" id="PTHR43761">
    <property type="entry name" value="D-ISOMER SPECIFIC 2-HYDROXYACID DEHYDROGENASE FAMILY PROTEIN (AFU_ORTHOLOGUE AFUA_1G13630)"/>
    <property type="match status" value="1"/>
</dbReference>
<comment type="similarity">
    <text evidence="1 4">Belongs to the D-isomer specific 2-hydroxyacid dehydrogenase family.</text>
</comment>
<dbReference type="InterPro" id="IPR006140">
    <property type="entry name" value="D-isomer_DH_NAD-bd"/>
</dbReference>
<dbReference type="InterPro" id="IPR050418">
    <property type="entry name" value="D-iso_2-hydroxyacid_DH_PdxB"/>
</dbReference>
<accession>A0A4Q0XU94</accession>
<dbReference type="Pfam" id="PF02826">
    <property type="entry name" value="2-Hacid_dh_C"/>
    <property type="match status" value="1"/>
</dbReference>
<evidence type="ECO:0000313" key="7">
    <source>
        <dbReference type="EMBL" id="RXJ57991.1"/>
    </source>
</evidence>